<dbReference type="VEuPathDB" id="FungiDB:PV09_05015"/>
<dbReference type="PANTHER" id="PTHR34065:SF1">
    <property type="entry name" value="CELL DIVISION CONTROL PROTEIN 14"/>
    <property type="match status" value="1"/>
</dbReference>
<evidence type="ECO:0000313" key="2">
    <source>
        <dbReference type="Proteomes" id="UP000053259"/>
    </source>
</evidence>
<keyword evidence="2" id="KW-1185">Reference proteome</keyword>
<dbReference type="STRING" id="253628.A0A0D1XMG9"/>
<proteinExistence type="predicted"/>
<dbReference type="SUPFAM" id="SSF48371">
    <property type="entry name" value="ARM repeat"/>
    <property type="match status" value="1"/>
</dbReference>
<protein>
    <recommendedName>
        <fullName evidence="3">Cell division control protein 14</fullName>
    </recommendedName>
</protein>
<evidence type="ECO:0008006" key="3">
    <source>
        <dbReference type="Google" id="ProtNLM"/>
    </source>
</evidence>
<dbReference type="Pfam" id="PF08045">
    <property type="entry name" value="CDC14"/>
    <property type="match status" value="1"/>
</dbReference>
<dbReference type="AlphaFoldDB" id="A0A0D1XMG9"/>
<dbReference type="Proteomes" id="UP000053259">
    <property type="component" value="Unassembled WGS sequence"/>
</dbReference>
<dbReference type="RefSeq" id="XP_016213570.1">
    <property type="nucleotide sequence ID" value="XM_016358469.1"/>
</dbReference>
<dbReference type="EMBL" id="KN847543">
    <property type="protein sequence ID" value="KIW03701.1"/>
    <property type="molecule type" value="Genomic_DNA"/>
</dbReference>
<sequence length="301" mass="33178">MEALLSLAFDNLSSKNTDKVRTGLKQIEGLLAQICLSKATKLGHNRRASVITSSNSETPKTLRELPIDPAFREFFRLQESFEYNVATHLLATLNALLSRSPGTVDGHLSSTLAVLQGILLLHPPSRHLFIKQASMDTLLDLLDTANPPAVQQSAILVLVTALLNNPPAIRTFERVDGLLSIKDLLRSEETSKGVKMRVLEFLYFYLMPEAPSSSPPISHSRGTALRVKRSTSSLAEDDEDGGVSIVSSNGSYMAGGWGYDYDGERMEKTIKSTREKQRLLGQYLSNVDDLVEDLRESNLFG</sequence>
<name>A0A0D1XMG9_9PEZI</name>
<dbReference type="InterPro" id="IPR016024">
    <property type="entry name" value="ARM-type_fold"/>
</dbReference>
<evidence type="ECO:0000313" key="1">
    <source>
        <dbReference type="EMBL" id="KIW03701.1"/>
    </source>
</evidence>
<dbReference type="OrthoDB" id="5357220at2759"/>
<reference evidence="1 2" key="1">
    <citation type="submission" date="2015-01" db="EMBL/GenBank/DDBJ databases">
        <title>The Genome Sequence of Ochroconis gallopava CBS43764.</title>
        <authorList>
            <consortium name="The Broad Institute Genomics Platform"/>
            <person name="Cuomo C."/>
            <person name="de Hoog S."/>
            <person name="Gorbushina A."/>
            <person name="Stielow B."/>
            <person name="Teixiera M."/>
            <person name="Abouelleil A."/>
            <person name="Chapman S.B."/>
            <person name="Priest M."/>
            <person name="Young S.K."/>
            <person name="Wortman J."/>
            <person name="Nusbaum C."/>
            <person name="Birren B."/>
        </authorList>
    </citation>
    <scope>NUCLEOTIDE SEQUENCE [LARGE SCALE GENOMIC DNA]</scope>
    <source>
        <strain evidence="1 2">CBS 43764</strain>
    </source>
</reference>
<dbReference type="InterPro" id="IPR011989">
    <property type="entry name" value="ARM-like"/>
</dbReference>
<dbReference type="GeneID" id="27312988"/>
<accession>A0A0D1XMG9</accession>
<dbReference type="PANTHER" id="PTHR34065">
    <property type="entry name" value="CELL DIVISION CONTROL PROTEIN 14"/>
    <property type="match status" value="1"/>
</dbReference>
<dbReference type="HOGENOM" id="CLU_052857_0_0_1"/>
<gene>
    <name evidence="1" type="ORF">PV09_05015</name>
</gene>
<dbReference type="InterPro" id="IPR012535">
    <property type="entry name" value="Cell_div_Cdc14"/>
</dbReference>
<organism evidence="1 2">
    <name type="scientific">Verruconis gallopava</name>
    <dbReference type="NCBI Taxonomy" id="253628"/>
    <lineage>
        <taxon>Eukaryota</taxon>
        <taxon>Fungi</taxon>
        <taxon>Dikarya</taxon>
        <taxon>Ascomycota</taxon>
        <taxon>Pezizomycotina</taxon>
        <taxon>Dothideomycetes</taxon>
        <taxon>Pleosporomycetidae</taxon>
        <taxon>Venturiales</taxon>
        <taxon>Sympoventuriaceae</taxon>
        <taxon>Verruconis</taxon>
    </lineage>
</organism>
<dbReference type="InParanoid" id="A0A0D1XMG9"/>
<dbReference type="Gene3D" id="1.25.10.10">
    <property type="entry name" value="Leucine-rich Repeat Variant"/>
    <property type="match status" value="1"/>
</dbReference>